<dbReference type="OrthoDB" id="1273722at2"/>
<feature type="domain" description="Thiopeptide-type bacteriocin biosynthesis" evidence="2">
    <location>
        <begin position="824"/>
        <end position="1085"/>
    </location>
</feature>
<organism evidence="3 4">
    <name type="scientific">Microscilla marina ATCC 23134</name>
    <dbReference type="NCBI Taxonomy" id="313606"/>
    <lineage>
        <taxon>Bacteria</taxon>
        <taxon>Pseudomonadati</taxon>
        <taxon>Bacteroidota</taxon>
        <taxon>Cytophagia</taxon>
        <taxon>Cytophagales</taxon>
        <taxon>Microscillaceae</taxon>
        <taxon>Microscilla</taxon>
    </lineage>
</organism>
<name>A1ZZX3_MICM2</name>
<dbReference type="InterPro" id="IPR023809">
    <property type="entry name" value="Thiopep_bacteriocin_synth_dom"/>
</dbReference>
<dbReference type="EMBL" id="AAWS01000084">
    <property type="protein sequence ID" value="EAY24061.1"/>
    <property type="molecule type" value="Genomic_DNA"/>
</dbReference>
<protein>
    <submittedName>
        <fullName evidence="3">Lantibiotic dehydratase, C terminus family</fullName>
    </submittedName>
</protein>
<dbReference type="Pfam" id="PF04738">
    <property type="entry name" value="Lant_dehydr_N"/>
    <property type="match status" value="1"/>
</dbReference>
<proteinExistence type="predicted"/>
<evidence type="ECO:0000313" key="3">
    <source>
        <dbReference type="EMBL" id="EAY24061.1"/>
    </source>
</evidence>
<evidence type="ECO:0000259" key="1">
    <source>
        <dbReference type="Pfam" id="PF04738"/>
    </source>
</evidence>
<sequence length="1089" mass="124425">MNTFEPGDFYVLRTPLLERSYLEPPVGVAQGTGQVRQHLQAAYRLPALQQALYIASPDLFAQLDRWHTLAALPVPNKKQRKDLQQLSQKLWMFLARAAYRCTPFGTFAAVTVGEFRLQRHSNLALDGLGPMRTSSRLDMVYLLRLRAALEADTEVREQLRYFPNNTLYRNGDDMLCSFFDEQTLQHVASSKEYHEVAWELFTTCRQAGGMHRHEMIAHLMTGPELTEADCREFVEYLINHHLLISELYPSLNGEEYLEQLHASIAQMPAAQGYLAIINHIRRQLALIDATPDPAQSLGLYQQLAGYLSEQPFAQQTKEETDDGSNENKTSKKELIQVNAFRDENGQALSKTVPRHLVRQIATLIDTVGEVPTTKADLSTFAQAFFKRYENEAVPLLLAMDEVTGVGYPYGKRVATLPTYLQELGVVVGEGGTMPQVADPKAGQTSALDALLEQKYVEALQTGAPAIHLSKGEVQSLKASQLPTKEKPRSLPPAMVAMGKLLYQAPDDLEHNPKQDNPRNFRFQLYQASGPVVGNLLGRFCYGSPLLQQQLSATIAQVEPDNDHLVYAEVDHLPGQRVGNVIIRPRLRAYSIALGGANTNDVHQIPVTDLCLSMPDGKRLVLHSRRLGKQVVPRMSNAHNYAHNAHPLYKFLCDLQYQQEYRQLPPFFRAQRWQQRSYLPRLVYDDSLILSPRQWRVSRQLLEAVQLEKKEDLYTTISIWTHKIERLKQQLRLPHQVLLVESDNKLYIDFTNPLSLGVFLQKVFASKEVVLEEVIEEHVPSQSYSNEMIFPITSTAPPSRKQAPALAAQTLPQSIQKNFAFGSEWVYFKVYLGTLGSDRLIAEDLHPLSKDLRDSGHIDQWFFIRYTDPEAYGPHLRWRLHINHYPEEFGEIVQAFSQKLMALKQQGKIIHYLPDTYQRELSRYLPYNMELSEKWFALDSEFVGHTLELLTQDETATDALKSALAIKRLKALLDAFDLPKETREKIIHQGRANFSREFGFDAHPQAQLLKKALAKHTLPEDFNMQHQWAFIQLTDQEKPLAQQIKANLQQHGASEAQLRSLLGSYIHMFNNRFFASGQRLEEMWEYWRLE</sequence>
<dbReference type="InterPro" id="IPR006827">
    <property type="entry name" value="Lant_deHydtase_N"/>
</dbReference>
<dbReference type="Proteomes" id="UP000004095">
    <property type="component" value="Unassembled WGS sequence"/>
</dbReference>
<evidence type="ECO:0000313" key="4">
    <source>
        <dbReference type="Proteomes" id="UP000004095"/>
    </source>
</evidence>
<reference evidence="3 4" key="1">
    <citation type="submission" date="2007-01" db="EMBL/GenBank/DDBJ databases">
        <authorList>
            <person name="Haygood M."/>
            <person name="Podell S."/>
            <person name="Anderson C."/>
            <person name="Hopkinson B."/>
            <person name="Roe K."/>
            <person name="Barbeau K."/>
            <person name="Gaasterland T."/>
            <person name="Ferriera S."/>
            <person name="Johnson J."/>
            <person name="Kravitz S."/>
            <person name="Beeson K."/>
            <person name="Sutton G."/>
            <person name="Rogers Y.-H."/>
            <person name="Friedman R."/>
            <person name="Frazier M."/>
            <person name="Venter J.C."/>
        </authorList>
    </citation>
    <scope>NUCLEOTIDE SEQUENCE [LARGE SCALE GENOMIC DNA]</scope>
    <source>
        <strain evidence="3 4">ATCC 23134</strain>
    </source>
</reference>
<comment type="caution">
    <text evidence="3">The sequence shown here is derived from an EMBL/GenBank/DDBJ whole genome shotgun (WGS) entry which is preliminary data.</text>
</comment>
<dbReference type="RefSeq" id="WP_002705587.1">
    <property type="nucleotide sequence ID" value="NZ_AAWS01000084.1"/>
</dbReference>
<dbReference type="NCBIfam" id="TIGR03891">
    <property type="entry name" value="thiopep_ocin"/>
    <property type="match status" value="1"/>
</dbReference>
<dbReference type="Pfam" id="PF14028">
    <property type="entry name" value="Lant_dehydr_C"/>
    <property type="match status" value="1"/>
</dbReference>
<accession>A1ZZX3</accession>
<gene>
    <name evidence="3" type="ORF">M23134_01545</name>
</gene>
<dbReference type="eggNOG" id="ENOG502Z81U">
    <property type="taxonomic scope" value="Bacteria"/>
</dbReference>
<keyword evidence="4" id="KW-1185">Reference proteome</keyword>
<feature type="domain" description="Lantibiotic dehydratase N-terminal" evidence="1">
    <location>
        <begin position="45"/>
        <end position="755"/>
    </location>
</feature>
<evidence type="ECO:0000259" key="2">
    <source>
        <dbReference type="Pfam" id="PF14028"/>
    </source>
</evidence>
<dbReference type="AlphaFoldDB" id="A1ZZX3"/>